<dbReference type="GeneID" id="96953474"/>
<evidence type="ECO:0000256" key="2">
    <source>
        <dbReference type="ARBA" id="ARBA00007787"/>
    </source>
</evidence>
<dbReference type="Proteomes" id="UP001596434">
    <property type="component" value="Unassembled WGS sequence"/>
</dbReference>
<evidence type="ECO:0000256" key="1">
    <source>
        <dbReference type="ARBA" id="ARBA00005791"/>
    </source>
</evidence>
<reference evidence="9 10" key="1">
    <citation type="journal article" date="2019" name="Int. J. Syst. Evol. Microbiol.">
        <title>The Global Catalogue of Microorganisms (GCM) 10K type strain sequencing project: providing services to taxonomists for standard genome sequencing and annotation.</title>
        <authorList>
            <consortium name="The Broad Institute Genomics Platform"/>
            <consortium name="The Broad Institute Genome Sequencing Center for Infectious Disease"/>
            <person name="Wu L."/>
            <person name="Ma J."/>
        </authorList>
    </citation>
    <scope>NUCLEOTIDE SEQUENCE [LARGE SCALE GENOMIC DNA]</scope>
    <source>
        <strain evidence="9 10">GX21</strain>
    </source>
</reference>
<evidence type="ECO:0000313" key="10">
    <source>
        <dbReference type="Proteomes" id="UP001596434"/>
    </source>
</evidence>
<evidence type="ECO:0000256" key="6">
    <source>
        <dbReference type="ARBA" id="ARBA00023157"/>
    </source>
</evidence>
<feature type="domain" description="Thioredoxin-like fold" evidence="8">
    <location>
        <begin position="60"/>
        <end position="217"/>
    </location>
</feature>
<dbReference type="Gene3D" id="3.40.30.10">
    <property type="entry name" value="Glutaredoxin"/>
    <property type="match status" value="1"/>
</dbReference>
<evidence type="ECO:0000256" key="3">
    <source>
        <dbReference type="ARBA" id="ARBA00022729"/>
    </source>
</evidence>
<keyword evidence="10" id="KW-1185">Reference proteome</keyword>
<gene>
    <name evidence="9" type="ORF">ACFQKE_07455</name>
</gene>
<proteinExistence type="inferred from homology"/>
<evidence type="ECO:0000313" key="9">
    <source>
        <dbReference type="EMBL" id="MFC7255131.1"/>
    </source>
</evidence>
<dbReference type="SUPFAM" id="SSF52833">
    <property type="entry name" value="Thioredoxin-like"/>
    <property type="match status" value="1"/>
</dbReference>
<keyword evidence="4" id="KW-0249">Electron transport</keyword>
<evidence type="ECO:0000256" key="5">
    <source>
        <dbReference type="ARBA" id="ARBA00023002"/>
    </source>
</evidence>
<dbReference type="GO" id="GO:0016491">
    <property type="term" value="F:oxidoreductase activity"/>
    <property type="evidence" value="ECO:0007669"/>
    <property type="project" value="UniProtKB-KW"/>
</dbReference>
<evidence type="ECO:0000256" key="7">
    <source>
        <dbReference type="ARBA" id="ARBA00023284"/>
    </source>
</evidence>
<dbReference type="PANTHER" id="PTHR13887:SF14">
    <property type="entry name" value="DISULFIDE BOND FORMATION PROTEIN D"/>
    <property type="match status" value="1"/>
</dbReference>
<name>A0ABD5ZXB0_9EURY</name>
<dbReference type="EMBL" id="JBHTAT010000001">
    <property type="protein sequence ID" value="MFC7255131.1"/>
    <property type="molecule type" value="Genomic_DNA"/>
</dbReference>
<organism evidence="9 10">
    <name type="scientific">Haloplanus litoreus</name>
    <dbReference type="NCBI Taxonomy" id="767515"/>
    <lineage>
        <taxon>Archaea</taxon>
        <taxon>Methanobacteriati</taxon>
        <taxon>Methanobacteriota</taxon>
        <taxon>Stenosarchaea group</taxon>
        <taxon>Halobacteria</taxon>
        <taxon>Halobacteriales</taxon>
        <taxon>Haloferacaceae</taxon>
        <taxon>Haloplanus</taxon>
    </lineage>
</organism>
<evidence type="ECO:0000259" key="8">
    <source>
        <dbReference type="Pfam" id="PF13462"/>
    </source>
</evidence>
<dbReference type="PANTHER" id="PTHR13887">
    <property type="entry name" value="GLUTATHIONE S-TRANSFERASE KAPPA"/>
    <property type="match status" value="1"/>
</dbReference>
<comment type="similarity">
    <text evidence="2">Belongs to the glutaredoxin family.</text>
</comment>
<accession>A0ABD5ZXB0</accession>
<sequence>MDRLDSLVTRRAAVGAIGTVLASSGVVYGASRLDTESDESTGLPFHGSSESTGFGIDLDGHPIMGAPDAALDMYYWGDYQCPFCRRFEQNTLPEIIEKHVRTGTVRIVFIEYPYLSDASMTAAVMDRCVWRQVRDERPSRYWPWHSAVFDAQGEKNSGWASRPNLLEITRGVQDVDATAVDACMRKRGYGIEQEIGTDVEQASSFGIRGSPGFVLYDPTTQEAGKLVGAQPYDRFDAAISKLRNE</sequence>
<dbReference type="InterPro" id="IPR012336">
    <property type="entry name" value="Thioredoxin-like_fold"/>
</dbReference>
<comment type="caution">
    <text evidence="9">The sequence shown here is derived from an EMBL/GenBank/DDBJ whole genome shotgun (WGS) entry which is preliminary data.</text>
</comment>
<keyword evidence="6" id="KW-1015">Disulfide bond</keyword>
<keyword evidence="7" id="KW-0676">Redox-active center</keyword>
<protein>
    <submittedName>
        <fullName evidence="9">DsbA family protein</fullName>
    </submittedName>
</protein>
<comment type="similarity">
    <text evidence="1">Belongs to the thioredoxin family. DsbA subfamily.</text>
</comment>
<keyword evidence="4" id="KW-0813">Transport</keyword>
<dbReference type="InterPro" id="IPR036249">
    <property type="entry name" value="Thioredoxin-like_sf"/>
</dbReference>
<keyword evidence="3" id="KW-0732">Signal</keyword>
<dbReference type="Pfam" id="PF13462">
    <property type="entry name" value="Thioredoxin_4"/>
    <property type="match status" value="1"/>
</dbReference>
<dbReference type="RefSeq" id="WP_379703340.1">
    <property type="nucleotide sequence ID" value="NZ_JBHTAT010000001.1"/>
</dbReference>
<dbReference type="AlphaFoldDB" id="A0ABD5ZXB0"/>
<keyword evidence="5" id="KW-0560">Oxidoreductase</keyword>
<evidence type="ECO:0000256" key="4">
    <source>
        <dbReference type="ARBA" id="ARBA00022982"/>
    </source>
</evidence>